<sequence length="228" mass="26363">MIGRHAFGSGICLFTSGRKPAYTGVIGLARRERIVTRRLTKPRLDVKYPQVLGLQNRLVQRIVNHSILDAIYKLIRKQDYVQDQTKTVSGSYKVKLHKNGLLSLLYDVYGYSQGAAHGLTYQSSQTFDLRDGREYQLKDLFKPGSDYVRRLSAIIRRRFKEQDIPMIAEFRSIRPDQDFYLTDRAIGIYFQLYEYTPYAYGFPTFEIPFTEVADILDPNGPVALLAYR</sequence>
<proteinExistence type="predicted"/>
<gene>
    <name evidence="3" type="ORF">ACEU3E_20040</name>
</gene>
<dbReference type="InterPro" id="IPR025303">
    <property type="entry name" value="PdaC"/>
</dbReference>
<evidence type="ECO:0000313" key="4">
    <source>
        <dbReference type="Proteomes" id="UP001575622"/>
    </source>
</evidence>
<evidence type="ECO:0000259" key="2">
    <source>
        <dbReference type="Pfam" id="PF13739"/>
    </source>
</evidence>
<feature type="domain" description="Deacetylase PdaC" evidence="2">
    <location>
        <begin position="44"/>
        <end position="120"/>
    </location>
</feature>
<comment type="caution">
    <text evidence="3">The sequence shown here is derived from an EMBL/GenBank/DDBJ whole genome shotgun (WGS) entry which is preliminary data.</text>
</comment>
<feature type="domain" description="DUF3298" evidence="1">
    <location>
        <begin position="138"/>
        <end position="209"/>
    </location>
</feature>
<dbReference type="Gene3D" id="3.90.640.20">
    <property type="entry name" value="Heat-shock cognate protein, ATPase"/>
    <property type="match status" value="1"/>
</dbReference>
<dbReference type="EMBL" id="JBHDLN010000010">
    <property type="protein sequence ID" value="MFB0844483.1"/>
    <property type="molecule type" value="Genomic_DNA"/>
</dbReference>
<accession>A0ABV4V5Z6</accession>
<dbReference type="InterPro" id="IPR021729">
    <property type="entry name" value="DUF3298"/>
</dbReference>
<reference evidence="3 4" key="1">
    <citation type="submission" date="2024-09" db="EMBL/GenBank/DDBJ databases">
        <authorList>
            <person name="Makale K.P.P."/>
            <person name="Makhzoum A."/>
            <person name="Rantong G."/>
            <person name="Rahube T.O."/>
        </authorList>
    </citation>
    <scope>NUCLEOTIDE SEQUENCE [LARGE SCALE GENOMIC DNA]</scope>
    <source>
        <strain evidence="3 4">KM_D13</strain>
    </source>
</reference>
<evidence type="ECO:0000313" key="3">
    <source>
        <dbReference type="EMBL" id="MFB0844483.1"/>
    </source>
</evidence>
<name>A0ABV4V5Z6_9BACL</name>
<protein>
    <submittedName>
        <fullName evidence="3">DUF3298 and DUF4163 domain-containing protein</fullName>
    </submittedName>
</protein>
<dbReference type="Pfam" id="PF13739">
    <property type="entry name" value="PdaC"/>
    <property type="match status" value="1"/>
</dbReference>
<keyword evidence="4" id="KW-1185">Reference proteome</keyword>
<dbReference type="Pfam" id="PF11738">
    <property type="entry name" value="DUF3298"/>
    <property type="match status" value="1"/>
</dbReference>
<dbReference type="Proteomes" id="UP001575622">
    <property type="component" value="Unassembled WGS sequence"/>
</dbReference>
<evidence type="ECO:0000259" key="1">
    <source>
        <dbReference type="Pfam" id="PF11738"/>
    </source>
</evidence>
<dbReference type="Gene3D" id="3.30.565.40">
    <property type="entry name" value="Fervidobacterium nodosum Rt17-B1 like"/>
    <property type="match status" value="1"/>
</dbReference>
<dbReference type="InterPro" id="IPR037126">
    <property type="entry name" value="PdaC/RsiV-like_sf"/>
</dbReference>
<organism evidence="3 4">
    <name type="scientific">Paenibacillus oleatilyticus</name>
    <dbReference type="NCBI Taxonomy" id="2594886"/>
    <lineage>
        <taxon>Bacteria</taxon>
        <taxon>Bacillati</taxon>
        <taxon>Bacillota</taxon>
        <taxon>Bacilli</taxon>
        <taxon>Bacillales</taxon>
        <taxon>Paenibacillaceae</taxon>
        <taxon>Paenibacillus</taxon>
    </lineage>
</organism>
<dbReference type="RefSeq" id="WP_373954458.1">
    <property type="nucleotide sequence ID" value="NZ_JBHDLN010000010.1"/>
</dbReference>